<gene>
    <name evidence="7" type="ORF">SAMN04487984_0056</name>
</gene>
<name>A0A1W1Y1Z4_9LACT</name>
<protein>
    <submittedName>
        <fullName evidence="7">LemA protein</fullName>
    </submittedName>
</protein>
<dbReference type="EMBL" id="FWXK01000001">
    <property type="protein sequence ID" value="SMC30155.1"/>
    <property type="molecule type" value="Genomic_DNA"/>
</dbReference>
<dbReference type="AlphaFoldDB" id="A0A1W1Y1Z4"/>
<keyword evidence="3 6" id="KW-0812">Transmembrane</keyword>
<organism evidence="7 8">
    <name type="scientific">Aerococcus suis</name>
    <dbReference type="NCBI Taxonomy" id="371602"/>
    <lineage>
        <taxon>Bacteria</taxon>
        <taxon>Bacillati</taxon>
        <taxon>Bacillota</taxon>
        <taxon>Bacilli</taxon>
        <taxon>Lactobacillales</taxon>
        <taxon>Aerococcaceae</taxon>
        <taxon>Aerococcus</taxon>
    </lineage>
</organism>
<sequence length="184" mass="21014">MPTVIIIGVIVLIIILLIVWGIKLYNRMISHKEMVTNAMAQIATQVESRWDALSNLIQATKNYQTHESETLTNIVAQRSGVNKNSSVDTIEKDDRAFQQALRAIDVVVEQYPNLKAADVYQNTMASVNNYENNVRHSRMVFNDTVTKYNRLIKSFPNSIVAGMTGFQPEDYFESTPEKQEMPQW</sequence>
<evidence type="ECO:0000256" key="6">
    <source>
        <dbReference type="SAM" id="Phobius"/>
    </source>
</evidence>
<keyword evidence="8" id="KW-1185">Reference proteome</keyword>
<dbReference type="InterPro" id="IPR023353">
    <property type="entry name" value="LemA-like_dom_sf"/>
</dbReference>
<dbReference type="OrthoDB" id="9804152at2"/>
<evidence type="ECO:0000256" key="1">
    <source>
        <dbReference type="ARBA" id="ARBA00004167"/>
    </source>
</evidence>
<dbReference type="GO" id="GO:0016020">
    <property type="term" value="C:membrane"/>
    <property type="evidence" value="ECO:0007669"/>
    <property type="project" value="UniProtKB-SubCell"/>
</dbReference>
<evidence type="ECO:0000256" key="3">
    <source>
        <dbReference type="ARBA" id="ARBA00022692"/>
    </source>
</evidence>
<proteinExistence type="inferred from homology"/>
<comment type="similarity">
    <text evidence="2">Belongs to the LemA family.</text>
</comment>
<comment type="subcellular location">
    <subcellularLocation>
        <location evidence="1">Membrane</location>
        <topology evidence="1">Single-pass membrane protein</topology>
    </subcellularLocation>
</comment>
<dbReference type="PANTHER" id="PTHR34478">
    <property type="entry name" value="PROTEIN LEMA"/>
    <property type="match status" value="1"/>
</dbReference>
<dbReference type="Pfam" id="PF04011">
    <property type="entry name" value="LemA"/>
    <property type="match status" value="1"/>
</dbReference>
<dbReference type="Proteomes" id="UP000243884">
    <property type="component" value="Unassembled WGS sequence"/>
</dbReference>
<evidence type="ECO:0000313" key="7">
    <source>
        <dbReference type="EMBL" id="SMC30155.1"/>
    </source>
</evidence>
<evidence type="ECO:0000256" key="4">
    <source>
        <dbReference type="ARBA" id="ARBA00022989"/>
    </source>
</evidence>
<dbReference type="RefSeq" id="WP_084097680.1">
    <property type="nucleotide sequence ID" value="NZ_FWXK01000001.1"/>
</dbReference>
<dbReference type="InterPro" id="IPR007156">
    <property type="entry name" value="MamQ_LemA"/>
</dbReference>
<accession>A0A1W1Y1Z4</accession>
<reference evidence="8" key="1">
    <citation type="submission" date="2017-04" db="EMBL/GenBank/DDBJ databases">
        <authorList>
            <person name="Varghese N."/>
            <person name="Submissions S."/>
        </authorList>
    </citation>
    <scope>NUCLEOTIDE SEQUENCE [LARGE SCALE GENOMIC DNA]</scope>
    <source>
        <strain evidence="8">DSM 21500</strain>
    </source>
</reference>
<dbReference type="Gene3D" id="1.20.1440.20">
    <property type="entry name" value="LemA-like domain"/>
    <property type="match status" value="1"/>
</dbReference>
<evidence type="ECO:0000256" key="5">
    <source>
        <dbReference type="ARBA" id="ARBA00023136"/>
    </source>
</evidence>
<keyword evidence="4 6" id="KW-1133">Transmembrane helix</keyword>
<feature type="transmembrane region" description="Helical" evidence="6">
    <location>
        <begin position="6"/>
        <end position="25"/>
    </location>
</feature>
<dbReference type="PANTHER" id="PTHR34478:SF1">
    <property type="entry name" value="PROTEIN LEMA"/>
    <property type="match status" value="1"/>
</dbReference>
<keyword evidence="5 6" id="KW-0472">Membrane</keyword>
<dbReference type="SUPFAM" id="SSF140478">
    <property type="entry name" value="LemA-like"/>
    <property type="match status" value="1"/>
</dbReference>
<dbReference type="STRING" id="371602.SAMN04487984_0056"/>
<evidence type="ECO:0000256" key="2">
    <source>
        <dbReference type="ARBA" id="ARBA00008854"/>
    </source>
</evidence>
<evidence type="ECO:0000313" key="8">
    <source>
        <dbReference type="Proteomes" id="UP000243884"/>
    </source>
</evidence>